<dbReference type="EMBL" id="FWFZ01000017">
    <property type="protein sequence ID" value="SLN64541.1"/>
    <property type="molecule type" value="Genomic_DNA"/>
</dbReference>
<dbReference type="InterPro" id="IPR036291">
    <property type="entry name" value="NAD(P)-bd_dom_sf"/>
</dbReference>
<reference evidence="4 5" key="1">
    <citation type="submission" date="2017-03" db="EMBL/GenBank/DDBJ databases">
        <authorList>
            <person name="Afonso C.L."/>
            <person name="Miller P.J."/>
            <person name="Scott M.A."/>
            <person name="Spackman E."/>
            <person name="Goraichik I."/>
            <person name="Dimitrov K.M."/>
            <person name="Suarez D.L."/>
            <person name="Swayne D.E."/>
        </authorList>
    </citation>
    <scope>NUCLEOTIDE SEQUENCE [LARGE SCALE GENOMIC DNA]</scope>
    <source>
        <strain evidence="4 5">CECT 7023</strain>
    </source>
</reference>
<gene>
    <name evidence="4" type="primary">fabG_12</name>
    <name evidence="4" type="ORF">ROA7023_03024</name>
</gene>
<organism evidence="4 5">
    <name type="scientific">Roseisalinus antarcticus</name>
    <dbReference type="NCBI Taxonomy" id="254357"/>
    <lineage>
        <taxon>Bacteria</taxon>
        <taxon>Pseudomonadati</taxon>
        <taxon>Pseudomonadota</taxon>
        <taxon>Alphaproteobacteria</taxon>
        <taxon>Rhodobacterales</taxon>
        <taxon>Roseobacteraceae</taxon>
        <taxon>Roseisalinus</taxon>
    </lineage>
</organism>
<dbReference type="PANTHER" id="PTHR42760">
    <property type="entry name" value="SHORT-CHAIN DEHYDROGENASES/REDUCTASES FAMILY MEMBER"/>
    <property type="match status" value="1"/>
</dbReference>
<protein>
    <submittedName>
        <fullName evidence="4">3-oxoacyl-[acyl-carrier-protein] reductase FabG</fullName>
        <ecNumber evidence="4">1.1.1.100</ecNumber>
    </submittedName>
</protein>
<dbReference type="AlphaFoldDB" id="A0A1Y5THZ5"/>
<dbReference type="InterPro" id="IPR002347">
    <property type="entry name" value="SDR_fam"/>
</dbReference>
<evidence type="ECO:0000256" key="1">
    <source>
        <dbReference type="ARBA" id="ARBA00006484"/>
    </source>
</evidence>
<feature type="domain" description="Ketoreductase" evidence="3">
    <location>
        <begin position="15"/>
        <end position="190"/>
    </location>
</feature>
<proteinExistence type="inferred from homology"/>
<dbReference type="GO" id="GO:0004316">
    <property type="term" value="F:3-oxoacyl-[acyl-carrier-protein] reductase (NADPH) activity"/>
    <property type="evidence" value="ECO:0007669"/>
    <property type="project" value="UniProtKB-EC"/>
</dbReference>
<dbReference type="Gene3D" id="3.40.50.720">
    <property type="entry name" value="NAD(P)-binding Rossmann-like Domain"/>
    <property type="match status" value="1"/>
</dbReference>
<comment type="similarity">
    <text evidence="1">Belongs to the short-chain dehydrogenases/reductases (SDR) family.</text>
</comment>
<dbReference type="OrthoDB" id="9795647at2"/>
<dbReference type="SUPFAM" id="SSF51735">
    <property type="entry name" value="NAD(P)-binding Rossmann-fold domains"/>
    <property type="match status" value="1"/>
</dbReference>
<evidence type="ECO:0000313" key="4">
    <source>
        <dbReference type="EMBL" id="SLN64541.1"/>
    </source>
</evidence>
<accession>A0A1Y5THZ5</accession>
<dbReference type="Pfam" id="PF13561">
    <property type="entry name" value="adh_short_C2"/>
    <property type="match status" value="1"/>
</dbReference>
<keyword evidence="2 4" id="KW-0560">Oxidoreductase</keyword>
<dbReference type="SMART" id="SM00822">
    <property type="entry name" value="PKS_KR"/>
    <property type="match status" value="1"/>
</dbReference>
<evidence type="ECO:0000259" key="3">
    <source>
        <dbReference type="SMART" id="SM00822"/>
    </source>
</evidence>
<dbReference type="FunFam" id="3.40.50.720:FF:000084">
    <property type="entry name" value="Short-chain dehydrogenase reductase"/>
    <property type="match status" value="1"/>
</dbReference>
<dbReference type="PRINTS" id="PR00081">
    <property type="entry name" value="GDHRDH"/>
</dbReference>
<evidence type="ECO:0000313" key="5">
    <source>
        <dbReference type="Proteomes" id="UP000193900"/>
    </source>
</evidence>
<dbReference type="Proteomes" id="UP000193900">
    <property type="component" value="Unassembled WGS sequence"/>
</dbReference>
<dbReference type="CDD" id="cd05233">
    <property type="entry name" value="SDR_c"/>
    <property type="match status" value="1"/>
</dbReference>
<sequence>MVSSDKRFDLGLEGRRVLVTGAAQGLGRATAEWLAALGAEVTLADRQDCTEAARAAGNGARAVKMDLTDQADIETVVADMAAQGPLWGVVNCAGLLLRRPLEASTREEVELQQAVNQTGTFFLARAALAVMQKQGLGGRIILYSSQGGFSGGFNGSIPYAMTKAAVTALVKSLARAGGPDGITVNAVSPGAIDTAMFRGGMTQADIDDFTTRIPMGRIGEPDETAAPTAFLLSDWAGYVSGTTLHVNGAQYMA</sequence>
<name>A0A1Y5THZ5_9RHOB</name>
<dbReference type="RefSeq" id="WP_085879828.1">
    <property type="nucleotide sequence ID" value="NZ_FWFZ01000017.1"/>
</dbReference>
<evidence type="ECO:0000256" key="2">
    <source>
        <dbReference type="ARBA" id="ARBA00023002"/>
    </source>
</evidence>
<dbReference type="PANTHER" id="PTHR42760:SF133">
    <property type="entry name" value="3-OXOACYL-[ACYL-CARRIER-PROTEIN] REDUCTASE"/>
    <property type="match status" value="1"/>
</dbReference>
<keyword evidence="5" id="KW-1185">Reference proteome</keyword>
<dbReference type="EC" id="1.1.1.100" evidence="4"/>
<dbReference type="InterPro" id="IPR057326">
    <property type="entry name" value="KR_dom"/>
</dbReference>